<accession>A0A517Z3F8</accession>
<dbReference type="AlphaFoldDB" id="A0A517Z3F8"/>
<evidence type="ECO:0000313" key="2">
    <source>
        <dbReference type="EMBL" id="QDU37005.1"/>
    </source>
</evidence>
<organism evidence="2 3">
    <name type="scientific">Maioricimonas rarisocia</name>
    <dbReference type="NCBI Taxonomy" id="2528026"/>
    <lineage>
        <taxon>Bacteria</taxon>
        <taxon>Pseudomonadati</taxon>
        <taxon>Planctomycetota</taxon>
        <taxon>Planctomycetia</taxon>
        <taxon>Planctomycetales</taxon>
        <taxon>Planctomycetaceae</taxon>
        <taxon>Maioricimonas</taxon>
    </lineage>
</organism>
<sequence precursor="true">MRRYAWHLGCLAVLMLCGCAKEGPEYASDLVPVRGTVTLDGQPLADATVMFLAKQGESRQTFAMTDSSGQFALATGAGLEGALPGEYDVLITKFVMPDGSPAPPDVAPMDVGAVEALPPQYSSPSSMTLTATIPESGGDVAFDLLSKPARKR</sequence>
<dbReference type="RefSeq" id="WP_145367653.1">
    <property type="nucleotide sequence ID" value="NZ_CP036275.1"/>
</dbReference>
<dbReference type="EMBL" id="CP036275">
    <property type="protein sequence ID" value="QDU37005.1"/>
    <property type="molecule type" value="Genomic_DNA"/>
</dbReference>
<feature type="chain" id="PRO_5021798254" description="Carboxypeptidase regulatory-like domain-containing protein" evidence="1">
    <location>
        <begin position="21"/>
        <end position="152"/>
    </location>
</feature>
<dbReference type="KEGG" id="mri:Mal4_13080"/>
<keyword evidence="1" id="KW-0732">Signal</keyword>
<dbReference type="InterPro" id="IPR008969">
    <property type="entry name" value="CarboxyPept-like_regulatory"/>
</dbReference>
<name>A0A517Z3F8_9PLAN</name>
<evidence type="ECO:0000313" key="3">
    <source>
        <dbReference type="Proteomes" id="UP000320496"/>
    </source>
</evidence>
<evidence type="ECO:0008006" key="4">
    <source>
        <dbReference type="Google" id="ProtNLM"/>
    </source>
</evidence>
<proteinExistence type="predicted"/>
<dbReference type="PROSITE" id="PS51257">
    <property type="entry name" value="PROKAR_LIPOPROTEIN"/>
    <property type="match status" value="1"/>
</dbReference>
<reference evidence="2 3" key="1">
    <citation type="submission" date="2019-02" db="EMBL/GenBank/DDBJ databases">
        <title>Deep-cultivation of Planctomycetes and their phenomic and genomic characterization uncovers novel biology.</title>
        <authorList>
            <person name="Wiegand S."/>
            <person name="Jogler M."/>
            <person name="Boedeker C."/>
            <person name="Pinto D."/>
            <person name="Vollmers J."/>
            <person name="Rivas-Marin E."/>
            <person name="Kohn T."/>
            <person name="Peeters S.H."/>
            <person name="Heuer A."/>
            <person name="Rast P."/>
            <person name="Oberbeckmann S."/>
            <person name="Bunk B."/>
            <person name="Jeske O."/>
            <person name="Meyerdierks A."/>
            <person name="Storesund J.E."/>
            <person name="Kallscheuer N."/>
            <person name="Luecker S."/>
            <person name="Lage O.M."/>
            <person name="Pohl T."/>
            <person name="Merkel B.J."/>
            <person name="Hornburger P."/>
            <person name="Mueller R.-W."/>
            <person name="Bruemmer F."/>
            <person name="Labrenz M."/>
            <person name="Spormann A.M."/>
            <person name="Op den Camp H."/>
            <person name="Overmann J."/>
            <person name="Amann R."/>
            <person name="Jetten M.S.M."/>
            <person name="Mascher T."/>
            <person name="Medema M.H."/>
            <person name="Devos D.P."/>
            <person name="Kaster A.-K."/>
            <person name="Ovreas L."/>
            <person name="Rohde M."/>
            <person name="Galperin M.Y."/>
            <person name="Jogler C."/>
        </authorList>
    </citation>
    <scope>NUCLEOTIDE SEQUENCE [LARGE SCALE GENOMIC DNA]</scope>
    <source>
        <strain evidence="2 3">Mal4</strain>
    </source>
</reference>
<gene>
    <name evidence="2" type="ORF">Mal4_13080</name>
</gene>
<dbReference type="OrthoDB" id="280880at2"/>
<keyword evidence="3" id="KW-1185">Reference proteome</keyword>
<protein>
    <recommendedName>
        <fullName evidence="4">Carboxypeptidase regulatory-like domain-containing protein</fullName>
    </recommendedName>
</protein>
<dbReference type="SUPFAM" id="SSF49464">
    <property type="entry name" value="Carboxypeptidase regulatory domain-like"/>
    <property type="match status" value="1"/>
</dbReference>
<feature type="signal peptide" evidence="1">
    <location>
        <begin position="1"/>
        <end position="20"/>
    </location>
</feature>
<evidence type="ECO:0000256" key="1">
    <source>
        <dbReference type="SAM" id="SignalP"/>
    </source>
</evidence>
<dbReference type="Proteomes" id="UP000320496">
    <property type="component" value="Chromosome"/>
</dbReference>